<protein>
    <submittedName>
        <fullName evidence="1">Uncharacterized protein</fullName>
    </submittedName>
</protein>
<gene>
    <name evidence="1" type="ORF">ACETIH_22495</name>
</gene>
<keyword evidence="2" id="KW-1185">Reference proteome</keyword>
<proteinExistence type="predicted"/>
<accession>A0ABV6YDP4</accession>
<sequence>MSPVADRDLGKPIDLSYNTVDLTVFRTTDRDLCQGSREEMAGWT</sequence>
<organism evidence="1 2">
    <name type="scientific">Microvirga arabica</name>
    <dbReference type="NCBI Taxonomy" id="1128671"/>
    <lineage>
        <taxon>Bacteria</taxon>
        <taxon>Pseudomonadati</taxon>
        <taxon>Pseudomonadota</taxon>
        <taxon>Alphaproteobacteria</taxon>
        <taxon>Hyphomicrobiales</taxon>
        <taxon>Methylobacteriaceae</taxon>
        <taxon>Microvirga</taxon>
    </lineage>
</organism>
<evidence type="ECO:0000313" key="2">
    <source>
        <dbReference type="Proteomes" id="UP001593940"/>
    </source>
</evidence>
<comment type="caution">
    <text evidence="1">The sequence shown here is derived from an EMBL/GenBank/DDBJ whole genome shotgun (WGS) entry which is preliminary data.</text>
</comment>
<reference evidence="1 2" key="1">
    <citation type="submission" date="2024-09" db="EMBL/GenBank/DDBJ databases">
        <title>Nodulacao em especies de Leguminosae Basais da Amazonia e Caracterizacao dos Rizobios e Bacterias Associadas aos Nodulos.</title>
        <authorList>
            <person name="Jambeiro I.C.A."/>
            <person name="Lopes I.S."/>
            <person name="Aguiar E.R.G.R."/>
            <person name="Santos A.F.J."/>
            <person name="Dos Santos J.M.F."/>
            <person name="Gross E."/>
        </authorList>
    </citation>
    <scope>NUCLEOTIDE SEQUENCE [LARGE SCALE GENOMIC DNA]</scope>
    <source>
        <strain evidence="1 2">BRUESC1165</strain>
    </source>
</reference>
<dbReference type="RefSeq" id="WP_281400432.1">
    <property type="nucleotide sequence ID" value="NZ_JAFBID010000096.1"/>
</dbReference>
<dbReference type="Proteomes" id="UP001593940">
    <property type="component" value="Unassembled WGS sequence"/>
</dbReference>
<evidence type="ECO:0000313" key="1">
    <source>
        <dbReference type="EMBL" id="MFC1459418.1"/>
    </source>
</evidence>
<name>A0ABV6YDP4_9HYPH</name>
<dbReference type="EMBL" id="JBHOMY010000109">
    <property type="protein sequence ID" value="MFC1459418.1"/>
    <property type="molecule type" value="Genomic_DNA"/>
</dbReference>